<name>A0ACD5DDQ2_9LACO</name>
<gene>
    <name evidence="1" type="ORF">O0236_008955</name>
</gene>
<dbReference type="EMBL" id="CP168151">
    <property type="protein sequence ID" value="XFD39512.1"/>
    <property type="molecule type" value="Genomic_DNA"/>
</dbReference>
<reference evidence="1" key="1">
    <citation type="submission" date="2024-08" db="EMBL/GenBank/DDBJ databases">
        <title>Lentilactobacillus sp. nov., isolated from tree bark.</title>
        <authorList>
            <person name="Phuengjayaem S."/>
            <person name="Tanasupawat S."/>
        </authorList>
    </citation>
    <scope>NUCLEOTIDE SEQUENCE</scope>
    <source>
        <strain evidence="1">SPB1-3</strain>
    </source>
</reference>
<keyword evidence="2" id="KW-1185">Reference proteome</keyword>
<organism evidence="1 2">
    <name type="scientific">Lentilactobacillus terminaliae</name>
    <dbReference type="NCBI Taxonomy" id="3003483"/>
    <lineage>
        <taxon>Bacteria</taxon>
        <taxon>Bacillati</taxon>
        <taxon>Bacillota</taxon>
        <taxon>Bacilli</taxon>
        <taxon>Lactobacillales</taxon>
        <taxon>Lactobacillaceae</taxon>
        <taxon>Lentilactobacillus</taxon>
    </lineage>
</organism>
<sequence length="311" mass="34600">MKKWIWIIVAIIVAGSIGGYAYARHSQNNRLYDQQMTRGNAAISNKNYTDAETAFTNALKRKQNDKKATTLLNQTQTFVSAQKSMSDRKFGVSKQQFTEVRDTNNGNEQLIDRAKSNLSTIKIVQGNIKIYNKVYNKALDQAGKGQYMESNTSLDQIFNDKYIHQTYYQDILKKAEKLRDDNNKAINGEPNSSSTLNQNDDSSSSVADPNVDANNQSNTNTNPDSSSASLTPSEQKQADNYKGSNEFTVSPSQNEIDGQEITNAQVNTARRDLQQAGFDTGAMSDQDVKNLIKGASEKNQSVTNYAKQTLK</sequence>
<accession>A0ACD5DDQ2</accession>
<dbReference type="Proteomes" id="UP001149860">
    <property type="component" value="Chromosome"/>
</dbReference>
<protein>
    <submittedName>
        <fullName evidence="1">Uncharacterized protein</fullName>
    </submittedName>
</protein>
<proteinExistence type="predicted"/>
<evidence type="ECO:0000313" key="2">
    <source>
        <dbReference type="Proteomes" id="UP001149860"/>
    </source>
</evidence>
<evidence type="ECO:0000313" key="1">
    <source>
        <dbReference type="EMBL" id="XFD39512.1"/>
    </source>
</evidence>